<gene>
    <name evidence="1" type="ORF">JCM6292_2639</name>
</gene>
<reference evidence="1 2" key="1">
    <citation type="journal article" date="2014" name="Genome Announc.">
        <title>Draft Genome Sequences of Three Strains of Bacteroides pyogenes Isolated from a Cat and Swine.</title>
        <authorList>
            <person name="Sakamoto M."/>
            <person name="Oshima K."/>
            <person name="Suda W."/>
            <person name="Kitamura K."/>
            <person name="Iida T."/>
            <person name="Hattori M."/>
            <person name="Ohkuma M."/>
        </authorList>
    </citation>
    <scope>NUCLEOTIDE SEQUENCE [LARGE SCALE GENOMIC DNA]</scope>
    <source>
        <strain evidence="1 2">JCM 6292</strain>
    </source>
</reference>
<name>W4P904_9BACE</name>
<organism evidence="1 2">
    <name type="scientific">Bacteroides pyogenes JCM 6292</name>
    <dbReference type="NCBI Taxonomy" id="1235809"/>
    <lineage>
        <taxon>Bacteria</taxon>
        <taxon>Pseudomonadati</taxon>
        <taxon>Bacteroidota</taxon>
        <taxon>Bacteroidia</taxon>
        <taxon>Bacteroidales</taxon>
        <taxon>Bacteroidaceae</taxon>
        <taxon>Bacteroides</taxon>
    </lineage>
</organism>
<dbReference type="EMBL" id="BAIQ01000030">
    <property type="protein sequence ID" value="GAE16237.1"/>
    <property type="molecule type" value="Genomic_DNA"/>
</dbReference>
<proteinExistence type="predicted"/>
<evidence type="ECO:0000313" key="2">
    <source>
        <dbReference type="Proteomes" id="UP000018861"/>
    </source>
</evidence>
<accession>W4P904</accession>
<protein>
    <submittedName>
        <fullName evidence="1">Uncharacterized protein</fullName>
    </submittedName>
</protein>
<comment type="caution">
    <text evidence="1">The sequence shown here is derived from an EMBL/GenBank/DDBJ whole genome shotgun (WGS) entry which is preliminary data.</text>
</comment>
<dbReference type="Proteomes" id="UP000018861">
    <property type="component" value="Unassembled WGS sequence"/>
</dbReference>
<sequence>MPVTACNRFGFFFLALTHTGFQSVADTRSVSDDERRTRICFGFADGFQCLSLIGAHCNLCYVYIAVSSCHQTEIFFAYTLAGCGKFRNGAHRSCLRRLTARIGINLCVENKDVHIFAGSDYVVETP</sequence>
<dbReference type="AlphaFoldDB" id="W4P904"/>
<evidence type="ECO:0000313" key="1">
    <source>
        <dbReference type="EMBL" id="GAE16237.1"/>
    </source>
</evidence>